<evidence type="ECO:0000313" key="2">
    <source>
        <dbReference type="Proteomes" id="UP001162992"/>
    </source>
</evidence>
<organism evidence="1 2">
    <name type="scientific">Diphasiastrum complanatum</name>
    <name type="common">Issler's clubmoss</name>
    <name type="synonym">Lycopodium complanatum</name>
    <dbReference type="NCBI Taxonomy" id="34168"/>
    <lineage>
        <taxon>Eukaryota</taxon>
        <taxon>Viridiplantae</taxon>
        <taxon>Streptophyta</taxon>
        <taxon>Embryophyta</taxon>
        <taxon>Tracheophyta</taxon>
        <taxon>Lycopodiopsida</taxon>
        <taxon>Lycopodiales</taxon>
        <taxon>Lycopodiaceae</taxon>
        <taxon>Lycopodioideae</taxon>
        <taxon>Diphasiastrum</taxon>
    </lineage>
</organism>
<evidence type="ECO:0000313" key="1">
    <source>
        <dbReference type="EMBL" id="KAJ7548405.1"/>
    </source>
</evidence>
<proteinExistence type="predicted"/>
<sequence length="897" mass="101915">MAMAMAMAEGGGEVKKEEEERGGGGGGEKASEGAFVGAIVKVERWRDRRGRLRMARPHPLAGRTGEGAPIAPPGWLWKAGYRNSDMYFYSPLGEKFRSQLQLQTYLANVPNPPPLSAFRWRIRPEEFKDGPLPGVPPEDPPQPSARKKGRSASTELSVANKRRKLTTKKKPAQLKLKERPRRTRKVNDHSVDAVKKSSDMQTNGFTSKIGRKLEHGQGKRRKKETDRTGKKETVNSSFSHLLSAPTSYNVLSKNAEILQKFLDEAARLKEKGEQEIDELRNVLLIRKHSAAQLSKYPESVLRVFFFLLRNEEPPSSFGTKELIEFCSKWSCKHKHYWCLLESSRLETFEPFLPNSPIAFTMKENGEQMLVRSDAQDVLHQQMAGNGIHQSQQGLEESSMIFPFQKFDNSPAEDTKDLAGWQETQAIDGVPNECAERVSGDMNSIDQIVHSKGVIEASPIESEFCAPEAGEIGNQFLTPRHAGESMDLDEKDLILTAEDLAVKADDAYLSKETFQKNLEDFYATPHLERESVEAQMNHGQLVLYEDYKPQPHPSKCGCQICSRDPFFCYGCTCSLCKVFIQHKQSWMFIKCPICSHFCHLECSLKARRAGVVKELDMDGEFLCPCCLNKSDLVPFWIDRVKDALTSIDRPMVQKYLTSAVLVFNGTQRQDFQTVHRNVMELHDSLLYNTPCPHLQQILQQIQEKVEGFSAAFNHTVIWGFSILAERSVDPACLPGLDMQEAEVFQEEEKVREGQKRAELDYVEWLLAEKNADTQRLILRDAQEEMKKAELDIRSKASHARASRTSVQQAENRLHLLKRNSTFKALSKEQLEKQRAALDLELAELNKLQNELGSLSSETHEDSDIRFSPLLEDFKTQRKRVETAKARLEQIDFLNNFFV</sequence>
<reference evidence="2" key="1">
    <citation type="journal article" date="2024" name="Proc. Natl. Acad. Sci. U.S.A.">
        <title>Extraordinary preservation of gene collinearity over three hundred million years revealed in homosporous lycophytes.</title>
        <authorList>
            <person name="Li C."/>
            <person name="Wickell D."/>
            <person name="Kuo L.Y."/>
            <person name="Chen X."/>
            <person name="Nie B."/>
            <person name="Liao X."/>
            <person name="Peng D."/>
            <person name="Ji J."/>
            <person name="Jenkins J."/>
            <person name="Williams M."/>
            <person name="Shu S."/>
            <person name="Plott C."/>
            <person name="Barry K."/>
            <person name="Rajasekar S."/>
            <person name="Grimwood J."/>
            <person name="Han X."/>
            <person name="Sun S."/>
            <person name="Hou Z."/>
            <person name="He W."/>
            <person name="Dai G."/>
            <person name="Sun C."/>
            <person name="Schmutz J."/>
            <person name="Leebens-Mack J.H."/>
            <person name="Li F.W."/>
            <person name="Wang L."/>
        </authorList>
    </citation>
    <scope>NUCLEOTIDE SEQUENCE [LARGE SCALE GENOMIC DNA]</scope>
    <source>
        <strain evidence="2">cv. PW_Plant_1</strain>
    </source>
</reference>
<gene>
    <name evidence="1" type="ORF">O6H91_07G010400</name>
</gene>
<protein>
    <submittedName>
        <fullName evidence="1">Uncharacterized protein</fullName>
    </submittedName>
</protein>
<name>A0ACC2D2Q9_DIPCM</name>
<dbReference type="Proteomes" id="UP001162992">
    <property type="component" value="Chromosome 7"/>
</dbReference>
<accession>A0ACC2D2Q9</accession>
<dbReference type="EMBL" id="CM055098">
    <property type="protein sequence ID" value="KAJ7548405.1"/>
    <property type="molecule type" value="Genomic_DNA"/>
</dbReference>
<keyword evidence="2" id="KW-1185">Reference proteome</keyword>
<comment type="caution">
    <text evidence="1">The sequence shown here is derived from an EMBL/GenBank/DDBJ whole genome shotgun (WGS) entry which is preliminary data.</text>
</comment>